<evidence type="ECO:0000256" key="1">
    <source>
        <dbReference type="SAM" id="MobiDB-lite"/>
    </source>
</evidence>
<evidence type="ECO:0000313" key="3">
    <source>
        <dbReference type="EMBL" id="TYS72331.1"/>
    </source>
</evidence>
<evidence type="ECO:0000256" key="2">
    <source>
        <dbReference type="SAM" id="Phobius"/>
    </source>
</evidence>
<dbReference type="EMBL" id="VTET01000004">
    <property type="protein sequence ID" value="TYS72331.1"/>
    <property type="molecule type" value="Genomic_DNA"/>
</dbReference>
<dbReference type="InterPro" id="IPR025453">
    <property type="entry name" value="DUF4309"/>
</dbReference>
<gene>
    <name evidence="3" type="ORF">FZC75_10255</name>
</gene>
<protein>
    <submittedName>
        <fullName evidence="3">DUF4309 domain-containing protein</fullName>
    </submittedName>
</protein>
<keyword evidence="2" id="KW-0812">Transmembrane</keyword>
<comment type="caution">
    <text evidence="3">The sequence shown here is derived from an EMBL/GenBank/DDBJ whole genome shotgun (WGS) entry which is preliminary data.</text>
</comment>
<keyword evidence="2" id="KW-0472">Membrane</keyword>
<feature type="transmembrane region" description="Helical" evidence="2">
    <location>
        <begin position="47"/>
        <end position="70"/>
    </location>
</feature>
<name>A0A5D4TBR1_9BACI</name>
<reference evidence="3 4" key="1">
    <citation type="submission" date="2019-08" db="EMBL/GenBank/DDBJ databases">
        <title>Bacillus genomes from the desert of Cuatro Cienegas, Coahuila.</title>
        <authorList>
            <person name="Olmedo-Alvarez G."/>
        </authorList>
    </citation>
    <scope>NUCLEOTIDE SEQUENCE [LARGE SCALE GENOMIC DNA]</scope>
    <source>
        <strain evidence="3 4">CH98b_3T</strain>
    </source>
</reference>
<feature type="compositionally biased region" description="Acidic residues" evidence="1">
    <location>
        <begin position="109"/>
        <end position="121"/>
    </location>
</feature>
<sequence>MERRLSIMEDFDKEVKREINNALPHVEFSEKEKQLILSKAENQRKKFSILPAFSLIVAIGVFTLLTISFISSNNNHDYSPADTLTVEQKEEPTGKPELETREIEKENTVEPETEIEEEELPESAGQIDKELLRSLSNYEFQLMDGENHYEMFLYLDDTNSLLDAAPGYVPYKRESAQTNKFKLFLAEKNSSIAHFQVHLSEQLIKLDLTSDFNYSFISGTVGTRTLLSMFKELDIDNYVYTGFVVKDGKLALIDINEDAGALHKQTIKLINNQYLQTVHQLPQIKQDDPPYEYKTWQWNEESIQFDLIDSTIIQDDTIYHGEAFWDYVFTQWTESDIYTEYNSFKYMEFSKELFKDAHEGKLTGVEFSLGEKMEKVHESRDHPKSEITFEGAKMSSYWDGGYAYPFEGSDEIIAIFLHAHIMKVTSKEVKEILGEPDQIITDSEVGPRNYLVYEYGDYSALFGYEDEGEFVNLKFSNSKGN</sequence>
<feature type="region of interest" description="Disordered" evidence="1">
    <location>
        <begin position="103"/>
        <end position="124"/>
    </location>
</feature>
<evidence type="ECO:0000313" key="4">
    <source>
        <dbReference type="Proteomes" id="UP000324517"/>
    </source>
</evidence>
<dbReference type="Proteomes" id="UP000324517">
    <property type="component" value="Unassembled WGS sequence"/>
</dbReference>
<organism evidence="3 4">
    <name type="scientific">Sutcliffiella horikoshii</name>
    <dbReference type="NCBI Taxonomy" id="79883"/>
    <lineage>
        <taxon>Bacteria</taxon>
        <taxon>Bacillati</taxon>
        <taxon>Bacillota</taxon>
        <taxon>Bacilli</taxon>
        <taxon>Bacillales</taxon>
        <taxon>Bacillaceae</taxon>
        <taxon>Sutcliffiella</taxon>
    </lineage>
</organism>
<dbReference type="AlphaFoldDB" id="A0A5D4TBR1"/>
<dbReference type="Pfam" id="PF14172">
    <property type="entry name" value="DUF4309"/>
    <property type="match status" value="1"/>
</dbReference>
<keyword evidence="2" id="KW-1133">Transmembrane helix</keyword>
<accession>A0A5D4TBR1</accession>
<dbReference type="RefSeq" id="WP_148979199.1">
    <property type="nucleotide sequence ID" value="NZ_VTET01000004.1"/>
</dbReference>
<proteinExistence type="predicted"/>